<evidence type="ECO:0000313" key="5">
    <source>
        <dbReference type="Proteomes" id="UP000226192"/>
    </source>
</evidence>
<dbReference type="InterPro" id="IPR006626">
    <property type="entry name" value="PbH1"/>
</dbReference>
<feature type="region of interest" description="Disordered" evidence="1">
    <location>
        <begin position="482"/>
        <end position="503"/>
    </location>
</feature>
<evidence type="ECO:0000259" key="3">
    <source>
        <dbReference type="Pfam" id="PF13229"/>
    </source>
</evidence>
<feature type="region of interest" description="Disordered" evidence="1">
    <location>
        <begin position="87"/>
        <end position="119"/>
    </location>
</feature>
<feature type="compositionally biased region" description="Acidic residues" evidence="1">
    <location>
        <begin position="97"/>
        <end position="113"/>
    </location>
</feature>
<dbReference type="SUPFAM" id="SSF51126">
    <property type="entry name" value="Pectin lyase-like"/>
    <property type="match status" value="1"/>
</dbReference>
<dbReference type="AlphaFoldDB" id="A0A2C5YEX8"/>
<name>A0A2C5YEX8_9HYPO</name>
<dbReference type="Proteomes" id="UP000226192">
    <property type="component" value="Unassembled WGS sequence"/>
</dbReference>
<dbReference type="InterPro" id="IPR012334">
    <property type="entry name" value="Pectin_lyas_fold"/>
</dbReference>
<dbReference type="InterPro" id="IPR039448">
    <property type="entry name" value="Beta_helix"/>
</dbReference>
<comment type="caution">
    <text evidence="4">The sequence shown here is derived from an EMBL/GenBank/DDBJ whole genome shotgun (WGS) entry which is preliminary data.</text>
</comment>
<dbReference type="InterPro" id="IPR011050">
    <property type="entry name" value="Pectin_lyase_fold/virulence"/>
</dbReference>
<evidence type="ECO:0000256" key="2">
    <source>
        <dbReference type="SAM" id="SignalP"/>
    </source>
</evidence>
<organism evidence="4 5">
    <name type="scientific">Ophiocordyceps australis</name>
    <dbReference type="NCBI Taxonomy" id="1399860"/>
    <lineage>
        <taxon>Eukaryota</taxon>
        <taxon>Fungi</taxon>
        <taxon>Dikarya</taxon>
        <taxon>Ascomycota</taxon>
        <taxon>Pezizomycotina</taxon>
        <taxon>Sordariomycetes</taxon>
        <taxon>Hypocreomycetidae</taxon>
        <taxon>Hypocreales</taxon>
        <taxon>Ophiocordycipitaceae</taxon>
        <taxon>Ophiocordyceps</taxon>
    </lineage>
</organism>
<feature type="domain" description="Right handed beta helix" evidence="3">
    <location>
        <begin position="128"/>
        <end position="292"/>
    </location>
</feature>
<evidence type="ECO:0000313" key="4">
    <source>
        <dbReference type="EMBL" id="PHH66030.1"/>
    </source>
</evidence>
<reference evidence="4 5" key="1">
    <citation type="submission" date="2017-06" db="EMBL/GenBank/DDBJ databases">
        <title>Ant-infecting Ophiocordyceps genomes reveal a high diversity of potential behavioral manipulation genes and a possible major role for enterotoxins.</title>
        <authorList>
            <person name="De Bekker C."/>
            <person name="Evans H.C."/>
            <person name="Brachmann A."/>
            <person name="Hughes D.P."/>
        </authorList>
    </citation>
    <scope>NUCLEOTIDE SEQUENCE [LARGE SCALE GENOMIC DNA]</scope>
    <source>
        <strain evidence="4 5">Map64</strain>
    </source>
</reference>
<dbReference type="SMART" id="SM00710">
    <property type="entry name" value="PbH1"/>
    <property type="match status" value="6"/>
</dbReference>
<feature type="chain" id="PRO_5012677078" description="Right handed beta helix domain-containing protein" evidence="2">
    <location>
        <begin position="21"/>
        <end position="503"/>
    </location>
</feature>
<dbReference type="Pfam" id="PF13229">
    <property type="entry name" value="Beta_helix"/>
    <property type="match status" value="1"/>
</dbReference>
<evidence type="ECO:0000256" key="1">
    <source>
        <dbReference type="SAM" id="MobiDB-lite"/>
    </source>
</evidence>
<accession>A0A2C5YEX8</accession>
<dbReference type="EMBL" id="NJET01000011">
    <property type="protein sequence ID" value="PHH66030.1"/>
    <property type="molecule type" value="Genomic_DNA"/>
</dbReference>
<dbReference type="Gene3D" id="2.160.20.10">
    <property type="entry name" value="Single-stranded right-handed beta-helix, Pectin lyase-like"/>
    <property type="match status" value="1"/>
</dbReference>
<proteinExistence type="predicted"/>
<feature type="signal peptide" evidence="2">
    <location>
        <begin position="1"/>
        <end position="20"/>
    </location>
</feature>
<gene>
    <name evidence="4" type="ORF">CDD81_555</name>
</gene>
<protein>
    <recommendedName>
        <fullName evidence="3">Right handed beta helix domain-containing protein</fullName>
    </recommendedName>
</protein>
<keyword evidence="5" id="KW-1185">Reference proteome</keyword>
<keyword evidence="2" id="KW-0732">Signal</keyword>
<dbReference type="OrthoDB" id="3432466at2759"/>
<sequence>MVKTAIKAGLWVLVWTLARADEYFVDCSASAEGNGSRERPWNSLEQVNERVFGAGDCILFRAGCRWGGVLRPQGSGSEQAPIRITSFAARREVKREEDDEGKEEEDEKDEENGEGPIIDGEGATAAMVLTNQDHWIISHLTVTNAGEKLAMRQGIYVAANDGKTHRGIRIEANQVHHVAGQTDKAKHAADFSRSACISVNATPPSRYDDVLVKANCVSNCGGGGIKVRTGGMQNRGQAVQVTQNRIDACGGDGIVTSYSTSPLLDYNVASNLGKGAYPWTGGNFAGIWVLGNRDPVMAHNVVYGTVMSVFDSMAFDCDWGNEGVCVVEYNFSRDNAGGAFLNCDGCGTPGGADQVVRYNVFQNDCRIYSNGDLPELSFYNNVVYCPDKPFDLVLPPRTRFTNNIFIGNASSKLPSRHGIEWLDNVFDRVPPPTDNGIRGDAGLVDAGSGGSDLDSVAGYMLRASSVALANGRVVADNGGRDFFGNPVSSSDRPNRGVYNGPGV</sequence>